<dbReference type="OrthoDB" id="9808669at2"/>
<evidence type="ECO:0000256" key="3">
    <source>
        <dbReference type="ARBA" id="ARBA00023315"/>
    </source>
</evidence>
<dbReference type="EMBL" id="ASJR01000006">
    <property type="protein sequence ID" value="ERP32184.1"/>
    <property type="molecule type" value="Genomic_DNA"/>
</dbReference>
<dbReference type="Gene3D" id="3.40.47.10">
    <property type="match status" value="2"/>
</dbReference>
<dbReference type="AlphaFoldDB" id="U7D6P0"/>
<dbReference type="Pfam" id="PF00109">
    <property type="entry name" value="ketoacyl-synt"/>
    <property type="match status" value="1"/>
</dbReference>
<dbReference type="InterPro" id="IPR014031">
    <property type="entry name" value="Ketoacyl_synth_C"/>
</dbReference>
<protein>
    <submittedName>
        <fullName evidence="6">3-oxoacyl-(Acyl carrier protein) synthase II</fullName>
    </submittedName>
</protein>
<keyword evidence="2 4" id="KW-0808">Transferase</keyword>
<dbReference type="Proteomes" id="UP000017148">
    <property type="component" value="Unassembled WGS sequence"/>
</dbReference>
<dbReference type="GO" id="GO:0004315">
    <property type="term" value="F:3-oxoacyl-[acyl-carrier-protein] synthase activity"/>
    <property type="evidence" value="ECO:0007669"/>
    <property type="project" value="TreeGrafter"/>
</dbReference>
<name>U7D6P0_9BACT</name>
<dbReference type="RefSeq" id="WP_022636415.1">
    <property type="nucleotide sequence ID" value="NZ_ASJR01000006.1"/>
</dbReference>
<dbReference type="PANTHER" id="PTHR11712:SF322">
    <property type="entry name" value="POLYKETIDE BETA-KETOACYL SYNTHASE 2-RELATED"/>
    <property type="match status" value="1"/>
</dbReference>
<feature type="domain" description="Ketosynthase family 3 (KS3)" evidence="5">
    <location>
        <begin position="1"/>
        <end position="389"/>
    </location>
</feature>
<evidence type="ECO:0000313" key="6">
    <source>
        <dbReference type="EMBL" id="ERP32184.1"/>
    </source>
</evidence>
<keyword evidence="3" id="KW-0012">Acyltransferase</keyword>
<dbReference type="InterPro" id="IPR016039">
    <property type="entry name" value="Thiolase-like"/>
</dbReference>
<dbReference type="PROSITE" id="PS52004">
    <property type="entry name" value="KS3_2"/>
    <property type="match status" value="1"/>
</dbReference>
<dbReference type="InterPro" id="IPR000794">
    <property type="entry name" value="Beta-ketoacyl_synthase"/>
</dbReference>
<sequence>MITGVNALTSLGLDFKSFTENLPKPPKYSMVNTFEEHAFGSDTPACKVPFDTTVAKKILGRKGLRTKDRATQLLFAAMEEPFQDDLAQTEEDDRPGLMVGTAFGSIESVGNFITVGERTGPGSVNPRLFANTVINSATGNANIRYGLKNHSGVMSTGFNSGLDALIWSCNYIHNEYLSAVFAVGLEELSIYTLFGMDREGCLSKSGTASPMSTSADGLVPGEGCGILLLEEAGRASQRGAAVLGEIVGYCAAFEPQGWGGSGESMVYAMEEALRMAGLTAKDIDFVVSDANGVAHGDAAKMDTLARVFTDTTPVTSYRGQLGESYGAAGALDVCGIIADMQQKRVSPVHHETPHSGCNVVTQELALESSYAMAVSYSVEGHCSAVIVKKRS</sequence>
<comment type="caution">
    <text evidence="6">The sequence shown here is derived from an EMBL/GenBank/DDBJ whole genome shotgun (WGS) entry which is preliminary data.</text>
</comment>
<accession>U7D6P0</accession>
<evidence type="ECO:0000256" key="4">
    <source>
        <dbReference type="RuleBase" id="RU003694"/>
    </source>
</evidence>
<dbReference type="eggNOG" id="COG0304">
    <property type="taxonomic scope" value="Bacteria"/>
</dbReference>
<dbReference type="PANTHER" id="PTHR11712">
    <property type="entry name" value="POLYKETIDE SYNTHASE-RELATED"/>
    <property type="match status" value="1"/>
</dbReference>
<dbReference type="GO" id="GO:0006633">
    <property type="term" value="P:fatty acid biosynthetic process"/>
    <property type="evidence" value="ECO:0007669"/>
    <property type="project" value="TreeGrafter"/>
</dbReference>
<evidence type="ECO:0000256" key="1">
    <source>
        <dbReference type="ARBA" id="ARBA00008467"/>
    </source>
</evidence>
<dbReference type="Pfam" id="PF02801">
    <property type="entry name" value="Ketoacyl-synt_C"/>
    <property type="match status" value="1"/>
</dbReference>
<evidence type="ECO:0000259" key="5">
    <source>
        <dbReference type="PROSITE" id="PS52004"/>
    </source>
</evidence>
<evidence type="ECO:0000313" key="7">
    <source>
        <dbReference type="Proteomes" id="UP000017148"/>
    </source>
</evidence>
<organism evidence="6 7">
    <name type="scientific">Chitinivibrio alkaliphilus ACht1</name>
    <dbReference type="NCBI Taxonomy" id="1313304"/>
    <lineage>
        <taxon>Bacteria</taxon>
        <taxon>Pseudomonadati</taxon>
        <taxon>Fibrobacterota</taxon>
        <taxon>Chitinivibrionia</taxon>
        <taxon>Chitinivibrionales</taxon>
        <taxon>Chitinivibrionaceae</taxon>
        <taxon>Chitinivibrio</taxon>
    </lineage>
</organism>
<keyword evidence="7" id="KW-1185">Reference proteome</keyword>
<comment type="similarity">
    <text evidence="1 4">Belongs to the thiolase-like superfamily. Beta-ketoacyl-ACP synthases family.</text>
</comment>
<dbReference type="SUPFAM" id="SSF53901">
    <property type="entry name" value="Thiolase-like"/>
    <property type="match status" value="2"/>
</dbReference>
<reference evidence="6 7" key="1">
    <citation type="journal article" date="2013" name="Environ. Microbiol.">
        <title>Genome analysis of Chitinivibrio alkaliphilus gen. nov., sp. nov., a novel extremely haloalkaliphilic anaerobic chitinolytic bacterium from the candidate phylum Termite Group 3.</title>
        <authorList>
            <person name="Sorokin D.Y."/>
            <person name="Gumerov V.M."/>
            <person name="Rakitin A.L."/>
            <person name="Beletsky A.V."/>
            <person name="Damste J.S."/>
            <person name="Muyzer G."/>
            <person name="Mardanov A.V."/>
            <person name="Ravin N.V."/>
        </authorList>
    </citation>
    <scope>NUCLEOTIDE SEQUENCE [LARGE SCALE GENOMIC DNA]</scope>
    <source>
        <strain evidence="6 7">ACht1</strain>
    </source>
</reference>
<evidence type="ECO:0000256" key="2">
    <source>
        <dbReference type="ARBA" id="ARBA00022679"/>
    </source>
</evidence>
<dbReference type="STRING" id="1313304.CALK_0914"/>
<dbReference type="InterPro" id="IPR020841">
    <property type="entry name" value="PKS_Beta-ketoAc_synthase_dom"/>
</dbReference>
<dbReference type="InterPro" id="IPR014030">
    <property type="entry name" value="Ketoacyl_synth_N"/>
</dbReference>
<proteinExistence type="inferred from homology"/>
<gene>
    <name evidence="6" type="ORF">CALK_0914</name>
</gene>